<dbReference type="Pfam" id="PF00724">
    <property type="entry name" value="Oxidored_FMN"/>
    <property type="match status" value="1"/>
</dbReference>
<name>E3LUN2_CAERE</name>
<sequence>MVRRFPTVASESAKAILGETLKFPSGKIAQNRFLKAALTEMLSVFEPTNPKVNGVPTQEIINVYDKWGNGQFGVILTGNVQVSPVHLEAPGNAMIFKEGETPARREAYKQWAKVIKQDGALAVVQLSHGGRQTPITVNSSPFSASDVQLDKEVRFVGFGKPIPLTVEQITTEVIDRFVYAAKYAYETGFDGVQLHGAHGYLLAQFTSPTTNKRTDQYGGSVANRQRIVLEIYEAIRKEIPASTGFLIGLKTNSVEFQSEGTTVEDAVEMCKAYEKIGFDFVELSGGTYEQLAFQHIRDSTRQREAFFLEFAEKVSSWNIQATFSMLYFQIRPVFKNTVVYLTGGFRTVNAMVDAVKSGATQGIGLGRPITAEPDLPKKILQGAVASAVHDALDQNNFAISLLASNTQIEQMGRNSLKEANEDVTFGLSDFSDEDTVKRFGKAIEDFIELTKVQASQGVAIPAFITFEGVEV</sequence>
<dbReference type="OrthoDB" id="1663137at2759"/>
<evidence type="ECO:0000256" key="2">
    <source>
        <dbReference type="ARBA" id="ARBA00023002"/>
    </source>
</evidence>
<dbReference type="SUPFAM" id="SSF51395">
    <property type="entry name" value="FMN-linked oxidoreductases"/>
    <property type="match status" value="1"/>
</dbReference>
<dbReference type="PANTHER" id="PTHR43656">
    <property type="entry name" value="BINDING OXIDOREDUCTASE, PUTATIVE (AFU_ORTHOLOGUE AFUA_2G08260)-RELATED"/>
    <property type="match status" value="1"/>
</dbReference>
<keyword evidence="1" id="KW-0285">Flavoprotein</keyword>
<organism evidence="5">
    <name type="scientific">Caenorhabditis remanei</name>
    <name type="common">Caenorhabditis vulgaris</name>
    <dbReference type="NCBI Taxonomy" id="31234"/>
    <lineage>
        <taxon>Eukaryota</taxon>
        <taxon>Metazoa</taxon>
        <taxon>Ecdysozoa</taxon>
        <taxon>Nematoda</taxon>
        <taxon>Chromadorea</taxon>
        <taxon>Rhabditida</taxon>
        <taxon>Rhabditina</taxon>
        <taxon>Rhabditomorpha</taxon>
        <taxon>Rhabditoidea</taxon>
        <taxon>Rhabditidae</taxon>
        <taxon>Peloderinae</taxon>
        <taxon>Caenorhabditis</taxon>
    </lineage>
</organism>
<dbReference type="GO" id="GO:0010181">
    <property type="term" value="F:FMN binding"/>
    <property type="evidence" value="ECO:0007669"/>
    <property type="project" value="InterPro"/>
</dbReference>
<dbReference type="Gene3D" id="3.20.20.70">
    <property type="entry name" value="Aldolase class I"/>
    <property type="match status" value="1"/>
</dbReference>
<evidence type="ECO:0000256" key="1">
    <source>
        <dbReference type="ARBA" id="ARBA00022630"/>
    </source>
</evidence>
<dbReference type="InterPro" id="IPR001155">
    <property type="entry name" value="OxRdtase_FMN_N"/>
</dbReference>
<dbReference type="FunCoup" id="E3LUN2">
    <property type="interactions" value="13"/>
</dbReference>
<dbReference type="STRING" id="31234.E3LUN2"/>
<dbReference type="InterPro" id="IPR051799">
    <property type="entry name" value="NADH_flavin_oxidoreductase"/>
</dbReference>
<dbReference type="HOGENOM" id="CLU_012153_6_3_1"/>
<dbReference type="CDD" id="cd04733">
    <property type="entry name" value="OYE_like_2_FMN"/>
    <property type="match status" value="1"/>
</dbReference>
<reference evidence="4" key="1">
    <citation type="submission" date="2007-07" db="EMBL/GenBank/DDBJ databases">
        <title>PCAP assembly of the Caenorhabditis remanei genome.</title>
        <authorList>
            <consortium name="The Caenorhabditis remanei Sequencing Consortium"/>
            <person name="Wilson R.K."/>
        </authorList>
    </citation>
    <scope>NUCLEOTIDE SEQUENCE [LARGE SCALE GENOMIC DNA]</scope>
    <source>
        <strain evidence="4">PB4641</strain>
    </source>
</reference>
<gene>
    <name evidence="4" type="ORF">CRE_30855</name>
</gene>
<accession>E3LUN2</accession>
<evidence type="ECO:0000313" key="4">
    <source>
        <dbReference type="EMBL" id="EFP11119.1"/>
    </source>
</evidence>
<evidence type="ECO:0000313" key="5">
    <source>
        <dbReference type="Proteomes" id="UP000008281"/>
    </source>
</evidence>
<dbReference type="eggNOG" id="KOG0134">
    <property type="taxonomic scope" value="Eukaryota"/>
</dbReference>
<keyword evidence="2" id="KW-0560">Oxidoreductase</keyword>
<evidence type="ECO:0000259" key="3">
    <source>
        <dbReference type="Pfam" id="PF00724"/>
    </source>
</evidence>
<protein>
    <recommendedName>
        <fullName evidence="3">NADH:flavin oxidoreductase/NADH oxidase N-terminal domain-containing protein</fullName>
    </recommendedName>
</protein>
<dbReference type="AlphaFoldDB" id="E3LUN2"/>
<dbReference type="GO" id="GO:0016491">
    <property type="term" value="F:oxidoreductase activity"/>
    <property type="evidence" value="ECO:0007669"/>
    <property type="project" value="UniProtKB-KW"/>
</dbReference>
<dbReference type="InParanoid" id="E3LUN2"/>
<dbReference type="PANTHER" id="PTHR43656:SF5">
    <property type="entry name" value="NADH:FLAVIN OXIDOREDUCTASE_NADH OXIDASE N-TERMINAL DOMAIN-CONTAINING PROTEIN"/>
    <property type="match status" value="1"/>
</dbReference>
<feature type="domain" description="NADH:flavin oxidoreductase/NADH oxidase N-terminal" evidence="3">
    <location>
        <begin position="30"/>
        <end position="382"/>
    </location>
</feature>
<proteinExistence type="predicted"/>
<dbReference type="InterPro" id="IPR013785">
    <property type="entry name" value="Aldolase_TIM"/>
</dbReference>
<dbReference type="EMBL" id="DS268415">
    <property type="protein sequence ID" value="EFP11119.1"/>
    <property type="molecule type" value="Genomic_DNA"/>
</dbReference>
<keyword evidence="5" id="KW-1185">Reference proteome</keyword>
<dbReference type="OMA" id="NAMIFKE"/>
<dbReference type="Proteomes" id="UP000008281">
    <property type="component" value="Unassembled WGS sequence"/>
</dbReference>